<reference evidence="2" key="1">
    <citation type="submission" date="2017-01" db="EMBL/GenBank/DDBJ databases">
        <authorList>
            <person name="Varghese N."/>
            <person name="Submissions S."/>
        </authorList>
    </citation>
    <scope>NUCLEOTIDE SEQUENCE [LARGE SCALE GENOMIC DNA]</scope>
    <source>
        <strain evidence="2">3bp</strain>
    </source>
</reference>
<dbReference type="RefSeq" id="WP_021483456.1">
    <property type="nucleotide sequence ID" value="NZ_FTMI01000002.1"/>
</dbReference>
<evidence type="ECO:0000313" key="1">
    <source>
        <dbReference type="EMBL" id="SIQ13897.1"/>
    </source>
</evidence>
<dbReference type="InterPro" id="IPR002838">
    <property type="entry name" value="AIM24"/>
</dbReference>
<dbReference type="SUPFAM" id="SSF51219">
    <property type="entry name" value="TRAP-like"/>
    <property type="match status" value="1"/>
</dbReference>
<gene>
    <name evidence="1" type="ORF">SAMN05518682_1453</name>
</gene>
<keyword evidence="2" id="KW-1185">Reference proteome</keyword>
<name>A0A1N6QBD7_9MICO</name>
<organism evidence="1 2">
    <name type="scientific">Cellulosimicrobium aquatile</name>
    <dbReference type="NCBI Taxonomy" id="1612203"/>
    <lineage>
        <taxon>Bacteria</taxon>
        <taxon>Bacillati</taxon>
        <taxon>Actinomycetota</taxon>
        <taxon>Actinomycetes</taxon>
        <taxon>Micrococcales</taxon>
        <taxon>Promicromonosporaceae</taxon>
        <taxon>Cellulosimicrobium</taxon>
    </lineage>
</organism>
<accession>A0A1N6QBD7</accession>
<dbReference type="Gene3D" id="3.60.160.10">
    <property type="entry name" value="Mitochondrial biogenesis AIM24"/>
    <property type="match status" value="1"/>
</dbReference>
<dbReference type="EMBL" id="FTMI01000002">
    <property type="protein sequence ID" value="SIQ13897.1"/>
    <property type="molecule type" value="Genomic_DNA"/>
</dbReference>
<protein>
    <submittedName>
        <fullName evidence="1">Uncharacterized conserved protein, AIM24 family</fullName>
    </submittedName>
</protein>
<dbReference type="AlphaFoldDB" id="A0A1N6QBD7"/>
<sequence length="223" mass="23411">MRSSLLDHAERSVEPGSFQLQNDRMLKVDLRGTGGFFFAKQGSMVAYQGDVDFAYEGSGGLGKMFKKAFTGEGMSLMKVSGSGDVFLAQDADQVFVLHLEDEGVTVNGANVLAFESSLAWDINRVEGASMLSGGLFNTTFTGTGALAVTAFGTPVVLDVDVPTFVDMQAAVLWSTSLQSSIRKTAKLGAAIGRGSGEAYQLALSGRGFVVVQASEGHPPPPAK</sequence>
<dbReference type="PANTHER" id="PTHR38074:SF1">
    <property type="entry name" value="ALTERED INHERITANCE OF MITOCHONDRIA PROTEIN 24, MITOCHONDRIAL"/>
    <property type="match status" value="1"/>
</dbReference>
<dbReference type="InterPro" id="IPR036983">
    <property type="entry name" value="AIM24_sf"/>
</dbReference>
<dbReference type="InterPro" id="IPR016031">
    <property type="entry name" value="Trp_RNA-bd_attenuator-like_dom"/>
</dbReference>
<dbReference type="Pfam" id="PF01987">
    <property type="entry name" value="AIM24"/>
    <property type="match status" value="1"/>
</dbReference>
<dbReference type="GeneID" id="66336102"/>
<dbReference type="Proteomes" id="UP000186235">
    <property type="component" value="Unassembled WGS sequence"/>
</dbReference>
<proteinExistence type="predicted"/>
<dbReference type="PANTHER" id="PTHR38074">
    <property type="entry name" value="ALTERED INHERITANCE OF MITOCHONDRIA PROTEIN 24, MITOCHONDRIAL"/>
    <property type="match status" value="1"/>
</dbReference>
<evidence type="ECO:0000313" key="2">
    <source>
        <dbReference type="Proteomes" id="UP000186235"/>
    </source>
</evidence>